<proteinExistence type="predicted"/>
<dbReference type="Pfam" id="PF12836">
    <property type="entry name" value="HHH_3"/>
    <property type="match status" value="2"/>
</dbReference>
<dbReference type="PANTHER" id="PTHR21180">
    <property type="entry name" value="ENDONUCLEASE/EXONUCLEASE/PHOSPHATASE FAMILY DOMAIN-CONTAINING PROTEIN 1"/>
    <property type="match status" value="1"/>
</dbReference>
<dbReference type="EMBL" id="CP051682">
    <property type="protein sequence ID" value="QJD97370.1"/>
    <property type="molecule type" value="Genomic_DNA"/>
</dbReference>
<keyword evidence="1" id="KW-0812">Transmembrane</keyword>
<dbReference type="PANTHER" id="PTHR21180:SF32">
    <property type="entry name" value="ENDONUCLEASE_EXONUCLEASE_PHOSPHATASE FAMILY DOMAIN-CONTAINING PROTEIN 1"/>
    <property type="match status" value="1"/>
</dbReference>
<gene>
    <name evidence="2" type="ORF">HH214_16595</name>
</gene>
<dbReference type="KEGG" id="mrob:HH214_16595"/>
<dbReference type="InterPro" id="IPR051675">
    <property type="entry name" value="Endo/Exo/Phosphatase_dom_1"/>
</dbReference>
<name>A0A7L5E1Y6_9SPHI</name>
<dbReference type="AlphaFoldDB" id="A0A7L5E1Y6"/>
<dbReference type="GO" id="GO:0015627">
    <property type="term" value="C:type II protein secretion system complex"/>
    <property type="evidence" value="ECO:0007669"/>
    <property type="project" value="TreeGrafter"/>
</dbReference>
<reference evidence="2 3" key="1">
    <citation type="submission" date="2020-04" db="EMBL/GenBank/DDBJ databases">
        <title>Genome sequencing of novel species.</title>
        <authorList>
            <person name="Heo J."/>
            <person name="Kim S.-J."/>
            <person name="Kim J.-S."/>
            <person name="Hong S.-B."/>
            <person name="Kwon S.-W."/>
        </authorList>
    </citation>
    <scope>NUCLEOTIDE SEQUENCE [LARGE SCALE GENOMIC DNA]</scope>
    <source>
        <strain evidence="2 3">F39-2</strain>
    </source>
</reference>
<evidence type="ECO:0000256" key="1">
    <source>
        <dbReference type="SAM" id="Phobius"/>
    </source>
</evidence>
<sequence>MKQPHKNYLSITKTQWNACVILVLLIIAVLAAPYIYDHFHKDKPINFKAFNLATARLAQAGDTAYTDDANEGAPSRGDVKTAHSVMFAFNPNHLSVAKWQKLGLSDKQIAGIKHYEAKGGQFRTKADVKKMYTLTDADYSRLEPYINLPESSNQLGYDKPTAIIEINTADSAKLTQIKGIGPAFAMHIIHYRERLGGFYRKEQLKEIFGMDEDRYQFIKSQLTINAKKITKININNIDFDNLKRFPYLSYKQMNAIIEYRKQHGNYETFEEMRNVAILDESTLHKIKPYLTF</sequence>
<protein>
    <recommendedName>
        <fullName evidence="4">Helix-hairpin-helix domain-containing protein</fullName>
    </recommendedName>
</protein>
<feature type="transmembrane region" description="Helical" evidence="1">
    <location>
        <begin position="16"/>
        <end position="36"/>
    </location>
</feature>
<evidence type="ECO:0000313" key="2">
    <source>
        <dbReference type="EMBL" id="QJD97370.1"/>
    </source>
</evidence>
<dbReference type="GO" id="GO:0015628">
    <property type="term" value="P:protein secretion by the type II secretion system"/>
    <property type="evidence" value="ECO:0007669"/>
    <property type="project" value="TreeGrafter"/>
</dbReference>
<dbReference type="Gene3D" id="1.10.150.280">
    <property type="entry name" value="AF1531-like domain"/>
    <property type="match status" value="2"/>
</dbReference>
<keyword evidence="1" id="KW-0472">Membrane</keyword>
<evidence type="ECO:0000313" key="3">
    <source>
        <dbReference type="Proteomes" id="UP000503278"/>
    </source>
</evidence>
<keyword evidence="1" id="KW-1133">Transmembrane helix</keyword>
<dbReference type="InterPro" id="IPR010994">
    <property type="entry name" value="RuvA_2-like"/>
</dbReference>
<accession>A0A7L5E1Y6</accession>
<organism evidence="2 3">
    <name type="scientific">Mucilaginibacter robiniae</name>
    <dbReference type="NCBI Taxonomy" id="2728022"/>
    <lineage>
        <taxon>Bacteria</taxon>
        <taxon>Pseudomonadati</taxon>
        <taxon>Bacteroidota</taxon>
        <taxon>Sphingobacteriia</taxon>
        <taxon>Sphingobacteriales</taxon>
        <taxon>Sphingobacteriaceae</taxon>
        <taxon>Mucilaginibacter</taxon>
    </lineage>
</organism>
<dbReference type="RefSeq" id="WP_169609488.1">
    <property type="nucleotide sequence ID" value="NZ_CP051682.1"/>
</dbReference>
<evidence type="ECO:0008006" key="4">
    <source>
        <dbReference type="Google" id="ProtNLM"/>
    </source>
</evidence>
<keyword evidence="3" id="KW-1185">Reference proteome</keyword>
<dbReference type="Proteomes" id="UP000503278">
    <property type="component" value="Chromosome"/>
</dbReference>
<dbReference type="SUPFAM" id="SSF47781">
    <property type="entry name" value="RuvA domain 2-like"/>
    <property type="match status" value="3"/>
</dbReference>